<dbReference type="Proteomes" id="UP000657574">
    <property type="component" value="Unassembled WGS sequence"/>
</dbReference>
<dbReference type="InterPro" id="IPR001932">
    <property type="entry name" value="PPM-type_phosphatase-like_dom"/>
</dbReference>
<dbReference type="EMBL" id="BMQA01000151">
    <property type="protein sequence ID" value="GGJ72482.1"/>
    <property type="molecule type" value="Genomic_DNA"/>
</dbReference>
<evidence type="ECO:0000259" key="2">
    <source>
        <dbReference type="PROSITE" id="PS51746"/>
    </source>
</evidence>
<evidence type="ECO:0000256" key="1">
    <source>
        <dbReference type="ARBA" id="ARBA00022801"/>
    </source>
</evidence>
<protein>
    <recommendedName>
        <fullName evidence="2">PPM-type phosphatase domain-containing protein</fullName>
    </recommendedName>
</protein>
<dbReference type="Pfam" id="PF07228">
    <property type="entry name" value="SpoIIE"/>
    <property type="match status" value="1"/>
</dbReference>
<keyword evidence="1" id="KW-0378">Hydrolase</keyword>
<keyword evidence="4" id="KW-1185">Reference proteome</keyword>
<comment type="caution">
    <text evidence="3">The sequence shown here is derived from an EMBL/GenBank/DDBJ whole genome shotgun (WGS) entry which is preliminary data.</text>
</comment>
<dbReference type="InterPro" id="IPR036457">
    <property type="entry name" value="PPM-type-like_dom_sf"/>
</dbReference>
<dbReference type="InterPro" id="IPR052016">
    <property type="entry name" value="Bact_Sigma-Reg"/>
</dbReference>
<proteinExistence type="predicted"/>
<dbReference type="AlphaFoldDB" id="A0A917PED6"/>
<evidence type="ECO:0000313" key="4">
    <source>
        <dbReference type="Proteomes" id="UP000657574"/>
    </source>
</evidence>
<evidence type="ECO:0000313" key="3">
    <source>
        <dbReference type="EMBL" id="GGJ72482.1"/>
    </source>
</evidence>
<reference evidence="3" key="1">
    <citation type="journal article" date="2014" name="Int. J. Syst. Evol. Microbiol.">
        <title>Complete genome sequence of Corynebacterium casei LMG S-19264T (=DSM 44701T), isolated from a smear-ripened cheese.</title>
        <authorList>
            <consortium name="US DOE Joint Genome Institute (JGI-PGF)"/>
            <person name="Walter F."/>
            <person name="Albersmeier A."/>
            <person name="Kalinowski J."/>
            <person name="Ruckert C."/>
        </authorList>
    </citation>
    <scope>NUCLEOTIDE SEQUENCE</scope>
    <source>
        <strain evidence="3">JCM 3086</strain>
    </source>
</reference>
<dbReference type="PANTHER" id="PTHR43156:SF2">
    <property type="entry name" value="STAGE II SPORULATION PROTEIN E"/>
    <property type="match status" value="1"/>
</dbReference>
<feature type="domain" description="PPM-type phosphatase" evidence="2">
    <location>
        <begin position="13"/>
        <end position="221"/>
    </location>
</feature>
<dbReference type="PROSITE" id="PS51746">
    <property type="entry name" value="PPM_2"/>
    <property type="match status" value="1"/>
</dbReference>
<reference evidence="3" key="2">
    <citation type="submission" date="2020-09" db="EMBL/GenBank/DDBJ databases">
        <authorList>
            <person name="Sun Q."/>
            <person name="Ohkuma M."/>
        </authorList>
    </citation>
    <scope>NUCLEOTIDE SEQUENCE</scope>
    <source>
        <strain evidence="3">JCM 3086</strain>
    </source>
</reference>
<organism evidence="3 4">
    <name type="scientific">Streptomyces brasiliensis</name>
    <dbReference type="NCBI Taxonomy" id="1954"/>
    <lineage>
        <taxon>Bacteria</taxon>
        <taxon>Bacillati</taxon>
        <taxon>Actinomycetota</taxon>
        <taxon>Actinomycetes</taxon>
        <taxon>Kitasatosporales</taxon>
        <taxon>Streptomycetaceae</taxon>
        <taxon>Streptomyces</taxon>
    </lineage>
</organism>
<accession>A0A917PED6</accession>
<dbReference type="Gene3D" id="3.60.40.10">
    <property type="entry name" value="PPM-type phosphatase domain"/>
    <property type="match status" value="1"/>
</dbReference>
<dbReference type="GO" id="GO:0016791">
    <property type="term" value="F:phosphatase activity"/>
    <property type="evidence" value="ECO:0007669"/>
    <property type="project" value="TreeGrafter"/>
</dbReference>
<dbReference type="SUPFAM" id="SSF81606">
    <property type="entry name" value="PP2C-like"/>
    <property type="match status" value="1"/>
</dbReference>
<sequence>MPPEPPPLDAAGLTAAARYRPAAQEERVGGDWYDAVLLPDRTALLVVGDRAGHGIEAATGMVALRNALRGLAVTGAGPAQLLAWLNTAADELSDPATATAVCARYDPACRELRWARAGHLPPLLVRGGHARLLPMPDGVLIGAAPDAEYEEDTLVLEPGDVLLLYTDGLVERRDQSVEDSLRRLVGGLRGPIDDLGRFLDRLLDRSTADTDDDTSLIAVRVSDGCRQAEVPGSRT</sequence>
<name>A0A917PED6_9ACTN</name>
<gene>
    <name evidence="3" type="ORF">GCM10010121_098880</name>
</gene>
<dbReference type="SMART" id="SM00331">
    <property type="entry name" value="PP2C_SIG"/>
    <property type="match status" value="1"/>
</dbReference>
<dbReference type="PANTHER" id="PTHR43156">
    <property type="entry name" value="STAGE II SPORULATION PROTEIN E-RELATED"/>
    <property type="match status" value="1"/>
</dbReference>